<proteinExistence type="predicted"/>
<name>A0AAD2HCN2_9AGAR</name>
<feature type="region of interest" description="Disordered" evidence="1">
    <location>
        <begin position="70"/>
        <end position="90"/>
    </location>
</feature>
<reference evidence="2" key="1">
    <citation type="submission" date="2023-11" db="EMBL/GenBank/DDBJ databases">
        <authorList>
            <person name="De Vega J J."/>
            <person name="De Vega J J."/>
        </authorList>
    </citation>
    <scope>NUCLEOTIDE SEQUENCE</scope>
</reference>
<evidence type="ECO:0000256" key="1">
    <source>
        <dbReference type="SAM" id="MobiDB-lite"/>
    </source>
</evidence>
<keyword evidence="3" id="KW-1185">Reference proteome</keyword>
<sequence length="90" mass="9896">RIPLPLAPDELSSLETIGIRWHQTRPCDILSSCSDQACLETQPTSRILCVALLDAATTETMSAQVSNKGPRIWTQRPGAPSRLQRQVLLS</sequence>
<comment type="caution">
    <text evidence="2">The sequence shown here is derived from an EMBL/GenBank/DDBJ whole genome shotgun (WGS) entry which is preliminary data.</text>
</comment>
<dbReference type="EMBL" id="CAVNYO010000399">
    <property type="protein sequence ID" value="CAK5273763.1"/>
    <property type="molecule type" value="Genomic_DNA"/>
</dbReference>
<organism evidence="2 3">
    <name type="scientific">Mycena citricolor</name>
    <dbReference type="NCBI Taxonomy" id="2018698"/>
    <lineage>
        <taxon>Eukaryota</taxon>
        <taxon>Fungi</taxon>
        <taxon>Dikarya</taxon>
        <taxon>Basidiomycota</taxon>
        <taxon>Agaricomycotina</taxon>
        <taxon>Agaricomycetes</taxon>
        <taxon>Agaricomycetidae</taxon>
        <taxon>Agaricales</taxon>
        <taxon>Marasmiineae</taxon>
        <taxon>Mycenaceae</taxon>
        <taxon>Mycena</taxon>
    </lineage>
</organism>
<accession>A0AAD2HCN2</accession>
<evidence type="ECO:0000313" key="2">
    <source>
        <dbReference type="EMBL" id="CAK5273763.1"/>
    </source>
</evidence>
<evidence type="ECO:0000313" key="3">
    <source>
        <dbReference type="Proteomes" id="UP001295794"/>
    </source>
</evidence>
<protein>
    <submittedName>
        <fullName evidence="2">Uncharacterized protein</fullName>
    </submittedName>
</protein>
<dbReference type="AlphaFoldDB" id="A0AAD2HCN2"/>
<gene>
    <name evidence="2" type="ORF">MYCIT1_LOCUS20447</name>
</gene>
<feature type="non-terminal residue" evidence="2">
    <location>
        <position position="1"/>
    </location>
</feature>
<dbReference type="Proteomes" id="UP001295794">
    <property type="component" value="Unassembled WGS sequence"/>
</dbReference>